<feature type="repeat" description="ANK" evidence="12">
    <location>
        <begin position="108"/>
        <end position="140"/>
    </location>
</feature>
<feature type="transmembrane region" description="Helical" evidence="13">
    <location>
        <begin position="753"/>
        <end position="775"/>
    </location>
</feature>
<accession>A0ABM4BND3</accession>
<dbReference type="InterPro" id="IPR036770">
    <property type="entry name" value="Ankyrin_rpt-contain_sf"/>
</dbReference>
<feature type="transmembrane region" description="Helical" evidence="13">
    <location>
        <begin position="889"/>
        <end position="910"/>
    </location>
</feature>
<feature type="repeat" description="ANK" evidence="12">
    <location>
        <begin position="142"/>
        <end position="174"/>
    </location>
</feature>
<dbReference type="Pfam" id="PF00520">
    <property type="entry name" value="Ion_trans"/>
    <property type="match status" value="2"/>
</dbReference>
<dbReference type="PANTHER" id="PTHR47143:SF1">
    <property type="entry name" value="ION_TRANS DOMAIN-CONTAINING PROTEIN"/>
    <property type="match status" value="1"/>
</dbReference>
<feature type="repeat" description="ANK" evidence="12">
    <location>
        <begin position="2055"/>
        <end position="2087"/>
    </location>
</feature>
<feature type="repeat" description="ANK" evidence="12">
    <location>
        <begin position="1578"/>
        <end position="1610"/>
    </location>
</feature>
<feature type="transmembrane region" description="Helical" evidence="13">
    <location>
        <begin position="2256"/>
        <end position="2284"/>
    </location>
</feature>
<dbReference type="Pfam" id="PF13637">
    <property type="entry name" value="Ank_4"/>
    <property type="match status" value="2"/>
</dbReference>
<keyword evidence="7 12" id="KW-0040">ANK repeat</keyword>
<dbReference type="InterPro" id="IPR005821">
    <property type="entry name" value="Ion_trans_dom"/>
</dbReference>
<feature type="repeat" description="ANK" evidence="12">
    <location>
        <begin position="560"/>
        <end position="592"/>
    </location>
</feature>
<dbReference type="Pfam" id="PF12796">
    <property type="entry name" value="Ank_2"/>
    <property type="match status" value="11"/>
</dbReference>
<feature type="repeat" description="ANK" evidence="12">
    <location>
        <begin position="1544"/>
        <end position="1576"/>
    </location>
</feature>
<keyword evidence="3" id="KW-0716">Sensory transduction</keyword>
<dbReference type="SUPFAM" id="SSF48403">
    <property type="entry name" value="Ankyrin repeat"/>
    <property type="match status" value="4"/>
</dbReference>
<keyword evidence="9 13" id="KW-0472">Membrane</keyword>
<feature type="repeat" description="ANK" evidence="12">
    <location>
        <begin position="527"/>
        <end position="559"/>
    </location>
</feature>
<feature type="transmembrane region" description="Helical" evidence="13">
    <location>
        <begin position="849"/>
        <end position="869"/>
    </location>
</feature>
<evidence type="ECO:0000256" key="1">
    <source>
        <dbReference type="ARBA" id="ARBA00004141"/>
    </source>
</evidence>
<dbReference type="Gene3D" id="3.30.420.10">
    <property type="entry name" value="Ribonuclease H-like superfamily/Ribonuclease H"/>
    <property type="match status" value="2"/>
</dbReference>
<keyword evidence="15" id="KW-1185">Reference proteome</keyword>
<sequence>MKFLKLCQTQQIFERFILMADNVENPITHFSPFNGNNKGELTRLYDANKLIQLFKIKNGFETQKNNSMNSVSSFLLHQAAIEGSIDQVKLLIKEYSYNIEDIDCINLQGCTPLHLASRFNRLKVVEYLLENGSQINKTTEVENNTPLLLATKYNMTDTAKYLCEHGADVKIKNIHGSTALHLAASKGNEEICNALIQNGSDINAIDSRNCTPLHMAIHGGSKTITKLLIENGADVYAKDAEGEGPIHYAAAMNQGELIILLTKGALAIVDEENWEETQRKYVNLRTKKKDAALHIAAREGYLDIVKTLVSIGANVNICSAAHYTPLHLAAINGNKDMVQYLLEHNAKINVFDHQNMTPTHNMFFVCRACQFGRLDIIKVLIEQGAQIDSKDCDSFTPLMSAVSEGHSDAAKYLLKCGASVAISEMNMKNVLHLAIENGHSSTLKVLLQNGSSSLINSHDMDFKRPIHYAAMSNFESVKILIQESADTEVTDNEEKTPLHIAAEYGKVDCLLILVKNSTRNINCTDEKGQSPLHLAAKNGWTDTSLVLIEMGAQISGRDDSNWSPLDYAARNGHSKIVIALIKNGACVNEYDPNKLTPLHHASINGHVKCINILLNHGANISFQNADGKNCLDLALENHHTEACRIFVTHKRWKEVLNNIDNEGSSPMEKLISYAPDIAQIVLDKCIEYSKLDENSKGYYIRYDFKYLDSHPENSSKRIYFGPSCMITFKQENLLSHPLTVQLINYKWSCLGRWIHLISLFIYILFVGMLTGLLIIDKEREKQEEKNGFQKIIPTVILILSSFEICKEFVQAYLLKKEYFKDFNNYLELILYSSTFIFMLSFIKHITMNIKWTAGVFSILFAWTNLLLYLKRSFFGVYVVMIIEILKSLINVIMVFVMIIIAFSLSFFVLFENSSFSSPEWSMVKTIVMTLGETDFNDLFINNNTTVDISDLPYPEMSYILFTLFLIVCPIVLMNLLVGLAVGNIAYVRDSAYILMLKAQVDILKALESRYPKKLLKKTYHDILTVYPNTVSWKKSFFQLFGIADFNSLKDKQESRSKWKTNIARDLELEHIEFDHLEKRIETIKMLMRKHLEITEDIIVTLKIDENLFLSKHLSRTMRQTTQKKIRKQLTQFEKRQIVAWHESGYTDHEIGKKLNRWCTTTPRFLFKLQWVKQYQNWTIEQWKNVLWSDESPFCLYYSGRSRVWRLHNERYNPLVTQPTVKHDKKVNVWGCFTSADVGRLYKIPGIMDTVLSWPAQSPDLNPIKNLWSILDHGIKTRAPKNEKELFQILQNQWKNISGELLQSLVESMPRLCKAVIKTMSLTNQTNAKHENNHDDYHDDNNICKKYSRHDDKRIDLHGDIYSKERSNRNCKKQEEVIPLECNSYFEETDENNEKKDKVLKLDSPDQNNSNYQTMLKLLKSPKISLIRLLHLKPRVEDEQDGLISPNSHKTPELFPGCEDELNDKGKATVFNIPKCLFDFSNEKFNIFTKSYMSEFDKDSSRFSLHLAAKEGAIERIRYIIEECKRNNLVSSKEFVNVRDKLNEKGFSALHLAARYNNAHVVAYLLENGALIDSPDRDDGNTPLLLAAKYKKTNTAVFLIEKGANALIRNYFGTTALHYASRRGDKKLVIKILKIPFVNINVEDDNLATPLHLAMNDGCKQVVNVLIKNGANVLAKNNKGERPIHNAASSNADYTRDYIVSNQISKKIKDFQHVPSSIAEDLIELLLRGALQNVSTEDYRKQKNDYVNSRTNEYYTPLHFAARCGNEKSLNKLIRIGGDVNAQTNTGSTPLHLAAISGHERVVNMLITYKANIQAVDKDLMTPLHRACQFGRLSVVRLLDEKRAILDVNDKKNYTPVMCAIWKGHLEVIKYLIGQGVQINSTDINNKNGIHIALKENQIEVIKFLLDNDQFNKMNSVDKNNRAPVHYAALNGNSQALQLLINKNAPIDIGDNQEKTPLHLASEFGHLHCVKLLISTSPGDVNSTDACGMTPLHLAVLNDRRDVIRLLIVSGANVYLRDNLDWSSLDYAAQNGKEKCLYILLNGLLKKDYVNASDKNRYTPLHHAATEGHVECINLLLEHGANVQLQTNENKNCLYLAVENLQKEACMAIMQHERWHEALISMDNSGTHVMKKMIELTPEVGEKALDNCIICSKLDIKNPDYSVEYNFEFIDKDPMNPDNSFFAPLLMVKYKREKLLSHPLVVELINQKWSRMGQWIYLCSLCFYLIFVSFLTTLVILERINSKSEFPHPCNNHENHFAVVISWLTLSIACIQIFFKLVLAAYIGRSYIFDPVKLLEFFLYTSTALFMVSFVACKYNIEAMKRQSGSVSILLAWSKLMLYLENLPFLGLYFVMFTEVLYTFLKVLLVFSILLIGFGLSFFTLLHNQQPFSGYIRSIVKTFVMMLGELTYGSTFEQENKKAHNEDLSLIIFLLFAIIMVIVVMNLLVGLAVGDIESVRKNAYLRVLQRKVYYLNILDRTYPKFIQKFVYQKSYTKKPNIKSWYEKLMLWMGIFHQKGIEEKHFNAKKELIMREILSNKEALLKQKQNTKLILYDLKNQIKKTKKIAKSISQNSNVQNFFD</sequence>
<feature type="repeat" description="ANK" evidence="12">
    <location>
        <begin position="321"/>
        <end position="353"/>
    </location>
</feature>
<evidence type="ECO:0000256" key="12">
    <source>
        <dbReference type="PROSITE-ProRule" id="PRU00023"/>
    </source>
</evidence>
<evidence type="ECO:0000313" key="15">
    <source>
        <dbReference type="Proteomes" id="UP001652625"/>
    </source>
</evidence>
<feature type="transmembrane region" description="Helical" evidence="13">
    <location>
        <begin position="2328"/>
        <end position="2350"/>
    </location>
</feature>
<keyword evidence="8" id="KW-0406">Ion transport</keyword>
<feature type="repeat" description="ANK" evidence="12">
    <location>
        <begin position="288"/>
        <end position="320"/>
    </location>
</feature>
<feature type="repeat" description="ANK" evidence="12">
    <location>
        <begin position="175"/>
        <end position="207"/>
    </location>
</feature>
<dbReference type="InterPro" id="IPR052076">
    <property type="entry name" value="TRP_cation_channel"/>
</dbReference>
<feature type="repeat" description="ANK" evidence="12">
    <location>
        <begin position="208"/>
        <end position="240"/>
    </location>
</feature>
<evidence type="ECO:0000256" key="5">
    <source>
        <dbReference type="ARBA" id="ARBA00022737"/>
    </source>
</evidence>
<evidence type="ECO:0000256" key="8">
    <source>
        <dbReference type="ARBA" id="ARBA00023065"/>
    </source>
</evidence>
<evidence type="ECO:0000256" key="4">
    <source>
        <dbReference type="ARBA" id="ARBA00022692"/>
    </source>
</evidence>
<feature type="repeat" description="ANK" evidence="12">
    <location>
        <begin position="1785"/>
        <end position="1817"/>
    </location>
</feature>
<protein>
    <submittedName>
        <fullName evidence="16">Uncharacterized protein LOC101237623 isoform X2</fullName>
    </submittedName>
</protein>
<keyword evidence="2" id="KW-0813">Transport</keyword>
<feature type="repeat" description="ANK" evidence="12">
    <location>
        <begin position="1611"/>
        <end position="1644"/>
    </location>
</feature>
<proteinExistence type="predicted"/>
<dbReference type="PRINTS" id="PR01415">
    <property type="entry name" value="ANKYRIN"/>
</dbReference>
<gene>
    <name evidence="16" type="primary">LOC101237623</name>
</gene>
<feature type="transmembrane region" description="Helical" evidence="13">
    <location>
        <begin position="824"/>
        <end position="842"/>
    </location>
</feature>
<feature type="domain" description="Ion transport" evidence="14">
    <location>
        <begin position="759"/>
        <end position="990"/>
    </location>
</feature>
<feature type="repeat" description="ANK" evidence="12">
    <location>
        <begin position="593"/>
        <end position="625"/>
    </location>
</feature>
<dbReference type="RefSeq" id="XP_065650594.1">
    <property type="nucleotide sequence ID" value="XM_065794522.1"/>
</dbReference>
<dbReference type="InterPro" id="IPR002110">
    <property type="entry name" value="Ankyrin_rpt"/>
</dbReference>
<dbReference type="GeneID" id="101237623"/>
<keyword evidence="10" id="KW-0325">Glycoprotein</keyword>
<dbReference type="PANTHER" id="PTHR47143">
    <property type="entry name" value="TRANSIENT RECEPTOR POTENTIAL CATION CHANNEL PROTEIN PAINLESS"/>
    <property type="match status" value="1"/>
</dbReference>
<reference evidence="16" key="1">
    <citation type="submission" date="2025-08" db="UniProtKB">
        <authorList>
            <consortium name="RefSeq"/>
        </authorList>
    </citation>
    <scope>IDENTIFICATION</scope>
</reference>
<dbReference type="Pfam" id="PF00023">
    <property type="entry name" value="Ank"/>
    <property type="match status" value="3"/>
</dbReference>
<feature type="repeat" description="ANK" evidence="12">
    <location>
        <begin position="1952"/>
        <end position="1974"/>
    </location>
</feature>
<evidence type="ECO:0000256" key="9">
    <source>
        <dbReference type="ARBA" id="ARBA00023136"/>
    </source>
</evidence>
<keyword evidence="4 13" id="KW-0812">Transmembrane</keyword>
<dbReference type="InterPro" id="IPR036397">
    <property type="entry name" value="RNaseH_sf"/>
</dbReference>
<evidence type="ECO:0000256" key="2">
    <source>
        <dbReference type="ARBA" id="ARBA00022448"/>
    </source>
</evidence>
<keyword evidence="11" id="KW-0407">Ion channel</keyword>
<dbReference type="PROSITE" id="PS50088">
    <property type="entry name" value="ANK_REPEAT"/>
    <property type="match status" value="24"/>
</dbReference>
<dbReference type="Proteomes" id="UP001652625">
    <property type="component" value="Chromosome 03"/>
</dbReference>
<feature type="repeat" description="ANK" evidence="12">
    <location>
        <begin position="1818"/>
        <end position="1850"/>
    </location>
</feature>
<feature type="transmembrane region" description="Helical" evidence="13">
    <location>
        <begin position="2296"/>
        <end position="2316"/>
    </location>
</feature>
<organism evidence="15 16">
    <name type="scientific">Hydra vulgaris</name>
    <name type="common">Hydra</name>
    <name type="synonym">Hydra attenuata</name>
    <dbReference type="NCBI Taxonomy" id="6087"/>
    <lineage>
        <taxon>Eukaryota</taxon>
        <taxon>Metazoa</taxon>
        <taxon>Cnidaria</taxon>
        <taxon>Hydrozoa</taxon>
        <taxon>Hydroidolina</taxon>
        <taxon>Anthoathecata</taxon>
        <taxon>Aplanulata</taxon>
        <taxon>Hydridae</taxon>
        <taxon>Hydra</taxon>
    </lineage>
</organism>
<feature type="transmembrane region" description="Helical" evidence="13">
    <location>
        <begin position="2393"/>
        <end position="2411"/>
    </location>
</feature>
<evidence type="ECO:0000259" key="14">
    <source>
        <dbReference type="Pfam" id="PF00520"/>
    </source>
</evidence>
<evidence type="ECO:0000256" key="13">
    <source>
        <dbReference type="SAM" id="Phobius"/>
    </source>
</evidence>
<dbReference type="PROSITE" id="PS50297">
    <property type="entry name" value="ANK_REP_REGION"/>
    <property type="match status" value="22"/>
</dbReference>
<evidence type="ECO:0000256" key="7">
    <source>
        <dbReference type="ARBA" id="ARBA00023043"/>
    </source>
</evidence>
<feature type="repeat" description="ANK" evidence="12">
    <location>
        <begin position="1645"/>
        <end position="1677"/>
    </location>
</feature>
<feature type="repeat" description="ANK" evidence="12">
    <location>
        <begin position="1919"/>
        <end position="1951"/>
    </location>
</feature>
<dbReference type="SMART" id="SM00248">
    <property type="entry name" value="ANK"/>
    <property type="match status" value="33"/>
</dbReference>
<evidence type="ECO:0000256" key="3">
    <source>
        <dbReference type="ARBA" id="ARBA00022606"/>
    </source>
</evidence>
<name>A0ABM4BND3_HYDVU</name>
<feature type="repeat" description="ANK" evidence="12">
    <location>
        <begin position="1752"/>
        <end position="1784"/>
    </location>
</feature>
<evidence type="ECO:0000256" key="10">
    <source>
        <dbReference type="ARBA" id="ARBA00023180"/>
    </source>
</evidence>
<feature type="transmembrane region" description="Helical" evidence="13">
    <location>
        <begin position="2356"/>
        <end position="2381"/>
    </location>
</feature>
<feature type="transmembrane region" description="Helical" evidence="13">
    <location>
        <begin position="2423"/>
        <end position="2448"/>
    </location>
</feature>
<feature type="repeat" description="ANK" evidence="12">
    <location>
        <begin position="493"/>
        <end position="526"/>
    </location>
</feature>
<feature type="repeat" description="ANK" evidence="12">
    <location>
        <begin position="1986"/>
        <end position="2018"/>
    </location>
</feature>
<evidence type="ECO:0000256" key="6">
    <source>
        <dbReference type="ARBA" id="ARBA00022989"/>
    </source>
</evidence>
<comment type="subcellular location">
    <subcellularLocation>
        <location evidence="1">Membrane</location>
        <topology evidence="1">Multi-pass membrane protein</topology>
    </subcellularLocation>
</comment>
<feature type="repeat" description="ANK" evidence="12">
    <location>
        <begin position="1851"/>
        <end position="1883"/>
    </location>
</feature>
<keyword evidence="6 13" id="KW-1133">Transmembrane helix</keyword>
<feature type="transmembrane region" description="Helical" evidence="13">
    <location>
        <begin position="2214"/>
        <end position="2236"/>
    </location>
</feature>
<feature type="repeat" description="ANK" evidence="12">
    <location>
        <begin position="426"/>
        <end position="458"/>
    </location>
</feature>
<keyword evidence="5" id="KW-0677">Repeat</keyword>
<feature type="domain" description="Ion transport" evidence="14">
    <location>
        <begin position="2225"/>
        <end position="2457"/>
    </location>
</feature>
<feature type="transmembrane region" description="Helical" evidence="13">
    <location>
        <begin position="958"/>
        <end position="986"/>
    </location>
</feature>
<dbReference type="Gene3D" id="1.25.40.20">
    <property type="entry name" value="Ankyrin repeat-containing domain"/>
    <property type="match status" value="10"/>
</dbReference>
<dbReference type="Gene3D" id="1.10.287.70">
    <property type="match status" value="1"/>
</dbReference>
<evidence type="ECO:0000256" key="11">
    <source>
        <dbReference type="ARBA" id="ARBA00023303"/>
    </source>
</evidence>
<feature type="repeat" description="ANK" evidence="12">
    <location>
        <begin position="393"/>
        <end position="425"/>
    </location>
</feature>
<evidence type="ECO:0000313" key="16">
    <source>
        <dbReference type="RefSeq" id="XP_065650594.1"/>
    </source>
</evidence>